<proteinExistence type="predicted"/>
<name>U7UGR0_9FIRM</name>
<comment type="caution">
    <text evidence="2">The sequence shown here is derived from an EMBL/GenBank/DDBJ whole genome shotgun (WGS) entry which is preliminary data.</text>
</comment>
<evidence type="ECO:0000256" key="1">
    <source>
        <dbReference type="SAM" id="MobiDB-lite"/>
    </source>
</evidence>
<dbReference type="AlphaFoldDB" id="U7UGR0"/>
<reference evidence="2 3" key="1">
    <citation type="submission" date="2013-09" db="EMBL/GenBank/DDBJ databases">
        <authorList>
            <person name="Durkin A.S."/>
            <person name="Haft D.R."/>
            <person name="McCorrison J."/>
            <person name="Torralba M."/>
            <person name="Gillis M."/>
            <person name="Haft D.H."/>
            <person name="Methe B."/>
            <person name="Sutton G."/>
            <person name="Nelson K.E."/>
        </authorList>
    </citation>
    <scope>NUCLEOTIDE SEQUENCE [LARGE SCALE GENOMIC DNA]</scope>
    <source>
        <strain evidence="2 3">BV3C16-1</strain>
    </source>
</reference>
<dbReference type="PATRIC" id="fig|1111454.3.peg.1518"/>
<organism evidence="2 3">
    <name type="scientific">Megasphaera vaginalis</name>
    <name type="common">ex Srinivasan et al. 2021</name>
    <dbReference type="NCBI Taxonomy" id="1111454"/>
    <lineage>
        <taxon>Bacteria</taxon>
        <taxon>Bacillati</taxon>
        <taxon>Bacillota</taxon>
        <taxon>Negativicutes</taxon>
        <taxon>Veillonellales</taxon>
        <taxon>Veillonellaceae</taxon>
        <taxon>Megasphaera</taxon>
    </lineage>
</organism>
<gene>
    <name evidence="2" type="ORF">HMPREF1250_1850</name>
</gene>
<feature type="region of interest" description="Disordered" evidence="1">
    <location>
        <begin position="1"/>
        <end position="26"/>
    </location>
</feature>
<feature type="region of interest" description="Disordered" evidence="1">
    <location>
        <begin position="75"/>
        <end position="95"/>
    </location>
</feature>
<dbReference type="EMBL" id="AWXA01000041">
    <property type="protein sequence ID" value="ERT58617.1"/>
    <property type="molecule type" value="Genomic_DNA"/>
</dbReference>
<dbReference type="RefSeq" id="WP_023053916.1">
    <property type="nucleotide sequence ID" value="NZ_AWXA01000041.1"/>
</dbReference>
<evidence type="ECO:0000313" key="3">
    <source>
        <dbReference type="Proteomes" id="UP000017090"/>
    </source>
</evidence>
<feature type="compositionally biased region" description="Polar residues" evidence="1">
    <location>
        <begin position="81"/>
        <end position="95"/>
    </location>
</feature>
<evidence type="ECO:0000313" key="2">
    <source>
        <dbReference type="EMBL" id="ERT58617.1"/>
    </source>
</evidence>
<sequence>MPPSPMENFQAMHSVGTGRSGKGRSTMAAQSRFAESMIKVYTIYPQQIQLILLYLWVRVEIRDFAAGSDIIGKAGCKGSGFRQSTGPSFSCGGSP</sequence>
<dbReference type="Proteomes" id="UP000017090">
    <property type="component" value="Unassembled WGS sequence"/>
</dbReference>
<protein>
    <submittedName>
        <fullName evidence="2">Uncharacterized protein</fullName>
    </submittedName>
</protein>
<accession>U7UGR0</accession>
<keyword evidence="3" id="KW-1185">Reference proteome</keyword>